<gene>
    <name evidence="1" type="ORF">TNIN_279421</name>
</gene>
<organism evidence="1 2">
    <name type="scientific">Trichonephila inaurata madagascariensis</name>
    <dbReference type="NCBI Taxonomy" id="2747483"/>
    <lineage>
        <taxon>Eukaryota</taxon>
        <taxon>Metazoa</taxon>
        <taxon>Ecdysozoa</taxon>
        <taxon>Arthropoda</taxon>
        <taxon>Chelicerata</taxon>
        <taxon>Arachnida</taxon>
        <taxon>Araneae</taxon>
        <taxon>Araneomorphae</taxon>
        <taxon>Entelegynae</taxon>
        <taxon>Araneoidea</taxon>
        <taxon>Nephilidae</taxon>
        <taxon>Trichonephila</taxon>
        <taxon>Trichonephila inaurata</taxon>
    </lineage>
</organism>
<evidence type="ECO:0000313" key="1">
    <source>
        <dbReference type="EMBL" id="GFY59647.1"/>
    </source>
</evidence>
<name>A0A8X6XSY8_9ARAC</name>
<accession>A0A8X6XSY8</accession>
<reference evidence="1" key="1">
    <citation type="submission" date="2020-08" db="EMBL/GenBank/DDBJ databases">
        <title>Multicomponent nature underlies the extraordinary mechanical properties of spider dragline silk.</title>
        <authorList>
            <person name="Kono N."/>
            <person name="Nakamura H."/>
            <person name="Mori M."/>
            <person name="Yoshida Y."/>
            <person name="Ohtoshi R."/>
            <person name="Malay A.D."/>
            <person name="Moran D.A.P."/>
            <person name="Tomita M."/>
            <person name="Numata K."/>
            <person name="Arakawa K."/>
        </authorList>
    </citation>
    <scope>NUCLEOTIDE SEQUENCE</scope>
</reference>
<comment type="caution">
    <text evidence="1">The sequence shown here is derived from an EMBL/GenBank/DDBJ whole genome shotgun (WGS) entry which is preliminary data.</text>
</comment>
<sequence length="113" mass="12982">MIHRRLMTGILQQTYFHSDNGLMLIHQSIVGFSAYEKEVRACHDSTTCCFVREGPTSTEVGTFSYKWLNESQKDSARLFHFHRSIQNHSTSQVFSLKISVGSQKRKVPKVNAF</sequence>
<dbReference type="Proteomes" id="UP000886998">
    <property type="component" value="Unassembled WGS sequence"/>
</dbReference>
<proteinExistence type="predicted"/>
<dbReference type="EMBL" id="BMAV01012720">
    <property type="protein sequence ID" value="GFY59647.1"/>
    <property type="molecule type" value="Genomic_DNA"/>
</dbReference>
<keyword evidence="2" id="KW-1185">Reference proteome</keyword>
<dbReference type="AlphaFoldDB" id="A0A8X6XSY8"/>
<protein>
    <submittedName>
        <fullName evidence="1">Uncharacterized protein</fullName>
    </submittedName>
</protein>
<evidence type="ECO:0000313" key="2">
    <source>
        <dbReference type="Proteomes" id="UP000886998"/>
    </source>
</evidence>